<proteinExistence type="predicted"/>
<protein>
    <submittedName>
        <fullName evidence="1">Uncharacterized protein</fullName>
    </submittedName>
</protein>
<reference evidence="1" key="1">
    <citation type="submission" date="2019-11" db="EMBL/GenBank/DDBJ databases">
        <title>Bipolaris sorokiniana Genome sequencing.</title>
        <authorList>
            <person name="Wang H."/>
        </authorList>
    </citation>
    <scope>NUCLEOTIDE SEQUENCE</scope>
</reference>
<dbReference type="AlphaFoldDB" id="A0A8H5ZC14"/>
<accession>A0A8H5ZC14</accession>
<evidence type="ECO:0000313" key="1">
    <source>
        <dbReference type="EMBL" id="KAF5846457.1"/>
    </source>
</evidence>
<name>A0A8H5ZC14_COCSA</name>
<comment type="caution">
    <text evidence="1">The sequence shown here is derived from an EMBL/GenBank/DDBJ whole genome shotgun (WGS) entry which is preliminary data.</text>
</comment>
<evidence type="ECO:0000313" key="2">
    <source>
        <dbReference type="Proteomes" id="UP000624244"/>
    </source>
</evidence>
<dbReference type="EMBL" id="WNKQ01000016">
    <property type="protein sequence ID" value="KAF5846457.1"/>
    <property type="molecule type" value="Genomic_DNA"/>
</dbReference>
<sequence>MGFFTDGIASSSSTTIVFEVISGMLEKNPGLRLVADLTYCNLSEFLLVDQLVLHLSYADVDRDLSVPDQAQTEIWIAR</sequence>
<dbReference type="Proteomes" id="UP000624244">
    <property type="component" value="Unassembled WGS sequence"/>
</dbReference>
<gene>
    <name evidence="1" type="ORF">GGP41_003858</name>
</gene>
<organism evidence="1 2">
    <name type="scientific">Cochliobolus sativus</name>
    <name type="common">Common root rot and spot blotch fungus</name>
    <name type="synonym">Bipolaris sorokiniana</name>
    <dbReference type="NCBI Taxonomy" id="45130"/>
    <lineage>
        <taxon>Eukaryota</taxon>
        <taxon>Fungi</taxon>
        <taxon>Dikarya</taxon>
        <taxon>Ascomycota</taxon>
        <taxon>Pezizomycotina</taxon>
        <taxon>Dothideomycetes</taxon>
        <taxon>Pleosporomycetidae</taxon>
        <taxon>Pleosporales</taxon>
        <taxon>Pleosporineae</taxon>
        <taxon>Pleosporaceae</taxon>
        <taxon>Bipolaris</taxon>
    </lineage>
</organism>